<dbReference type="InterPro" id="IPR019420">
    <property type="entry name" value="7TM_GPCR_serpentine_rcpt_Srbc"/>
</dbReference>
<name>A0A914WQF5_9BILA</name>
<keyword evidence="1" id="KW-0812">Transmembrane</keyword>
<dbReference type="Proteomes" id="UP000887566">
    <property type="component" value="Unplaced"/>
</dbReference>
<dbReference type="SUPFAM" id="SSF81321">
    <property type="entry name" value="Family A G protein-coupled receptor-like"/>
    <property type="match status" value="1"/>
</dbReference>
<accession>A0A914WQF5</accession>
<dbReference type="PANTHER" id="PTHR46955:SF3">
    <property type="entry name" value="G_PROTEIN_RECEP_F1_2 DOMAIN-CONTAINING PROTEIN"/>
    <property type="match status" value="1"/>
</dbReference>
<evidence type="ECO:0000256" key="1">
    <source>
        <dbReference type="SAM" id="Phobius"/>
    </source>
</evidence>
<feature type="transmembrane region" description="Helical" evidence="1">
    <location>
        <begin position="222"/>
        <end position="243"/>
    </location>
</feature>
<dbReference type="InterPro" id="IPR052322">
    <property type="entry name" value="Mito_rRNA_Mtase_NSUN4"/>
</dbReference>
<dbReference type="PANTHER" id="PTHR46955">
    <property type="entry name" value="PROTEIN CBG01349-RELATED"/>
    <property type="match status" value="1"/>
</dbReference>
<feature type="transmembrane region" description="Helical" evidence="1">
    <location>
        <begin position="38"/>
        <end position="56"/>
    </location>
</feature>
<dbReference type="Gene3D" id="1.20.1070.10">
    <property type="entry name" value="Rhodopsin 7-helix transmembrane proteins"/>
    <property type="match status" value="1"/>
</dbReference>
<dbReference type="Pfam" id="PF10316">
    <property type="entry name" value="7TM_GPCR_Srbc"/>
    <property type="match status" value="1"/>
</dbReference>
<evidence type="ECO:0000313" key="2">
    <source>
        <dbReference type="Proteomes" id="UP000887566"/>
    </source>
</evidence>
<keyword evidence="1" id="KW-1133">Transmembrane helix</keyword>
<organism evidence="2 3">
    <name type="scientific">Plectus sambesii</name>
    <dbReference type="NCBI Taxonomy" id="2011161"/>
    <lineage>
        <taxon>Eukaryota</taxon>
        <taxon>Metazoa</taxon>
        <taxon>Ecdysozoa</taxon>
        <taxon>Nematoda</taxon>
        <taxon>Chromadorea</taxon>
        <taxon>Plectida</taxon>
        <taxon>Plectina</taxon>
        <taxon>Plectoidea</taxon>
        <taxon>Plectidae</taxon>
        <taxon>Plectus</taxon>
    </lineage>
</organism>
<sequence length="261" mass="28361">MVFPHILLLLSGWRENSTELNYSPLLTVATNLPVVFEIKVNNILTVAIAIDRLVAVRWPILYKKRPKLLYVTGSIAVGCSWGAVDAILLLTTTNFVPRIGCAAAGCFAAQSFRNYKGIADMCINFVAMAATITLLLRLRRLSSIVHPAMIAALYSANSRDQAALNATSRNVLVFNASTEEEKFKNANRIVASVLLISGVCIFLPSLFAGFGEMFHIGAFQKAGPFVAVGLLLSGCLNAVVYGMNHSAVRKVKIITPFTPLW</sequence>
<dbReference type="WBParaSite" id="PSAMB.scaffold5014size12877.g25711.t1">
    <property type="protein sequence ID" value="PSAMB.scaffold5014size12877.g25711.t1"/>
    <property type="gene ID" value="PSAMB.scaffold5014size12877.g25711"/>
</dbReference>
<feature type="transmembrane region" description="Helical" evidence="1">
    <location>
        <begin position="68"/>
        <end position="90"/>
    </location>
</feature>
<feature type="transmembrane region" description="Helical" evidence="1">
    <location>
        <begin position="117"/>
        <end position="136"/>
    </location>
</feature>
<dbReference type="AlphaFoldDB" id="A0A914WQF5"/>
<evidence type="ECO:0000313" key="3">
    <source>
        <dbReference type="WBParaSite" id="PSAMB.scaffold5014size12877.g25711.t1"/>
    </source>
</evidence>
<keyword evidence="2" id="KW-1185">Reference proteome</keyword>
<keyword evidence="1" id="KW-0472">Membrane</keyword>
<feature type="transmembrane region" description="Helical" evidence="1">
    <location>
        <begin position="189"/>
        <end position="210"/>
    </location>
</feature>
<reference evidence="3" key="1">
    <citation type="submission" date="2022-11" db="UniProtKB">
        <authorList>
            <consortium name="WormBaseParasite"/>
        </authorList>
    </citation>
    <scope>IDENTIFICATION</scope>
</reference>
<proteinExistence type="predicted"/>
<protein>
    <submittedName>
        <fullName evidence="3">G-protein coupled receptors family 1 profile domain-containing protein</fullName>
    </submittedName>
</protein>